<sequence length="84" mass="9656">MTGGAGFSRSAKQSFDENQKLGKFREKQNAYSSAKRGNAVPKDLDDLIAHRYRRRDWYLRTRKIVLISFIIAAILFLGYLFVLG</sequence>
<keyword evidence="2" id="KW-1133">Transmembrane helix</keyword>
<dbReference type="EMBL" id="SMUW01000026">
    <property type="protein sequence ID" value="TDK48896.1"/>
    <property type="molecule type" value="Genomic_DNA"/>
</dbReference>
<dbReference type="Proteomes" id="UP000295438">
    <property type="component" value="Unassembled WGS sequence"/>
</dbReference>
<evidence type="ECO:0000313" key="3">
    <source>
        <dbReference type="EMBL" id="TDK48896.1"/>
    </source>
</evidence>
<reference evidence="3 4" key="1">
    <citation type="submission" date="2019-03" db="EMBL/GenBank/DDBJ databases">
        <title>Algoriphagus aquimaris sp. nov., isolated form marine sediment in Pohang, Korea.</title>
        <authorList>
            <person name="Kim J."/>
            <person name="Yoon S.-H."/>
            <person name="Lee S.-S."/>
        </authorList>
    </citation>
    <scope>NUCLEOTIDE SEQUENCE [LARGE SCALE GENOMIC DNA]</scope>
    <source>
        <strain evidence="3 4">F21</strain>
    </source>
</reference>
<gene>
    <name evidence="3" type="ORF">E1898_03730</name>
</gene>
<comment type="caution">
    <text evidence="3">The sequence shown here is derived from an EMBL/GenBank/DDBJ whole genome shotgun (WGS) entry which is preliminary data.</text>
</comment>
<dbReference type="RefSeq" id="WP_133389865.1">
    <property type="nucleotide sequence ID" value="NZ_SMUW01000026.1"/>
</dbReference>
<evidence type="ECO:0000313" key="4">
    <source>
        <dbReference type="Proteomes" id="UP000295438"/>
    </source>
</evidence>
<name>A0A4R5VB93_9BACT</name>
<keyword evidence="2" id="KW-0812">Transmembrane</keyword>
<dbReference type="AlphaFoldDB" id="A0A4R5VB93"/>
<feature type="transmembrane region" description="Helical" evidence="2">
    <location>
        <begin position="64"/>
        <end position="82"/>
    </location>
</feature>
<evidence type="ECO:0000256" key="1">
    <source>
        <dbReference type="SAM" id="MobiDB-lite"/>
    </source>
</evidence>
<accession>A0A4R5VB93</accession>
<evidence type="ECO:0000256" key="2">
    <source>
        <dbReference type="SAM" id="Phobius"/>
    </source>
</evidence>
<proteinExistence type="predicted"/>
<protein>
    <submittedName>
        <fullName evidence="3">Uncharacterized protein</fullName>
    </submittedName>
</protein>
<feature type="compositionally biased region" description="Basic and acidic residues" evidence="1">
    <location>
        <begin position="14"/>
        <end position="28"/>
    </location>
</feature>
<keyword evidence="2" id="KW-0472">Membrane</keyword>
<keyword evidence="4" id="KW-1185">Reference proteome</keyword>
<organism evidence="3 4">
    <name type="scientific">Algoriphagus formosus</name>
    <dbReference type="NCBI Taxonomy" id="2007308"/>
    <lineage>
        <taxon>Bacteria</taxon>
        <taxon>Pseudomonadati</taxon>
        <taxon>Bacteroidota</taxon>
        <taxon>Cytophagia</taxon>
        <taxon>Cytophagales</taxon>
        <taxon>Cyclobacteriaceae</taxon>
        <taxon>Algoriphagus</taxon>
    </lineage>
</organism>
<feature type="region of interest" description="Disordered" evidence="1">
    <location>
        <begin position="1"/>
        <end position="38"/>
    </location>
</feature>